<feature type="compositionally biased region" description="Low complexity" evidence="1">
    <location>
        <begin position="320"/>
        <end position="330"/>
    </location>
</feature>
<dbReference type="InterPro" id="IPR000914">
    <property type="entry name" value="SBP_5_dom"/>
</dbReference>
<feature type="region of interest" description="Disordered" evidence="1">
    <location>
        <begin position="1"/>
        <end position="30"/>
    </location>
</feature>
<feature type="region of interest" description="Disordered" evidence="1">
    <location>
        <begin position="431"/>
        <end position="516"/>
    </location>
</feature>
<organism evidence="3 4">
    <name type="scientific">Streptomyces telluris</name>
    <dbReference type="NCBI Taxonomy" id="2720021"/>
    <lineage>
        <taxon>Bacteria</taxon>
        <taxon>Bacillati</taxon>
        <taxon>Actinomycetota</taxon>
        <taxon>Actinomycetes</taxon>
        <taxon>Kitasatosporales</taxon>
        <taxon>Streptomycetaceae</taxon>
        <taxon>Streptomyces</taxon>
    </lineage>
</organism>
<dbReference type="PANTHER" id="PTHR30290">
    <property type="entry name" value="PERIPLASMIC BINDING COMPONENT OF ABC TRANSPORTER"/>
    <property type="match status" value="1"/>
</dbReference>
<dbReference type="InterPro" id="IPR030678">
    <property type="entry name" value="Peptide/Ni-bd"/>
</dbReference>
<dbReference type="Proteomes" id="UP001142374">
    <property type="component" value="Unassembled WGS sequence"/>
</dbReference>
<evidence type="ECO:0000259" key="2">
    <source>
        <dbReference type="Pfam" id="PF00496"/>
    </source>
</evidence>
<dbReference type="GO" id="GO:0015833">
    <property type="term" value="P:peptide transport"/>
    <property type="evidence" value="ECO:0007669"/>
    <property type="project" value="TreeGrafter"/>
</dbReference>
<dbReference type="RefSeq" id="WP_206329450.1">
    <property type="nucleotide sequence ID" value="NZ_JAATER010000152.1"/>
</dbReference>
<accession>A0A9X2LFR5</accession>
<dbReference type="Gene3D" id="3.10.105.10">
    <property type="entry name" value="Dipeptide-binding Protein, Domain 3"/>
    <property type="match status" value="2"/>
</dbReference>
<dbReference type="InterPro" id="IPR018247">
    <property type="entry name" value="EF_Hand_1_Ca_BS"/>
</dbReference>
<dbReference type="InterPro" id="IPR039424">
    <property type="entry name" value="SBP_5"/>
</dbReference>
<evidence type="ECO:0000313" key="4">
    <source>
        <dbReference type="Proteomes" id="UP001142374"/>
    </source>
</evidence>
<name>A0A9X2LFR5_9ACTN</name>
<proteinExistence type="predicted"/>
<feature type="compositionally biased region" description="Basic and acidic residues" evidence="1">
    <location>
        <begin position="307"/>
        <end position="319"/>
    </location>
</feature>
<dbReference type="EMBL" id="JANIID010000007">
    <property type="protein sequence ID" value="MCQ8770231.1"/>
    <property type="molecule type" value="Genomic_DNA"/>
</dbReference>
<evidence type="ECO:0000256" key="1">
    <source>
        <dbReference type="SAM" id="MobiDB-lite"/>
    </source>
</evidence>
<sequence length="692" mass="73658">MAFNRSLRRAGPPRPGRSLRSVRSPRALRSRTRRGAALLTAGILLTGCGLDQDGDGVVTPQDIATAPRAKVADGGTLTWAVDTLPSTLNTFQTDADATTQRVAAAVLPALFTTDGRGRPQRNADYLRSAEVVQREPHQVVVYKLNPKAVWSDGKALTAADFEAQWKALRGKDSAYWTARNAGYDRIDRVEQGADAQEVKVTFARSCADWPALFTPLYPKAVMNSPDGFNDGARKELALASGPFRVAGRDDAQGTLTLARNPKWWGDAAKLDRLVLRTVPRAERAEALAAGKLDLADVSAADARRITDANKPAKQDKGDKPPAAAAPRSPALRGIVVRKSLEPGYTQLALNGASGPLADERVRRAVARAIDRRALAKSVLGPLGLPAEPLGSHLFLAGQEGYEDNSDAIGGPDPKAAQALLADAGWEQGRADGRRTAAGADGADDRSRTPGRTVELRPGPQAGPDPTDEDDPEGTLDDSADTADPEDGDESGNDEGTWPDDKRAARDGGGKAAAAPVRMKNGKKLTLRFVVPVSAGTESLRSVADHIARRLDAVGIATEMTKVGDVGFFKDHIAAGSYDLALYSWPATAFPATDARPLYAKPQPAADGSLVVEQNYTRVGTDRIDQLFDQASTELDAEASRDLAARADARIWALAGSIPLYQRPQLVGTRKTVVNAGAFGLGTPRYQDIGFRR</sequence>
<dbReference type="PIRSF" id="PIRSF002741">
    <property type="entry name" value="MppA"/>
    <property type="match status" value="1"/>
</dbReference>
<dbReference type="Gene3D" id="3.40.190.10">
    <property type="entry name" value="Periplasmic binding protein-like II"/>
    <property type="match status" value="1"/>
</dbReference>
<keyword evidence="4" id="KW-1185">Reference proteome</keyword>
<feature type="compositionally biased region" description="Acidic residues" evidence="1">
    <location>
        <begin position="465"/>
        <end position="492"/>
    </location>
</feature>
<feature type="domain" description="Solute-binding protein family 5" evidence="2">
    <location>
        <begin position="135"/>
        <end position="434"/>
    </location>
</feature>
<comment type="caution">
    <text evidence="3">The sequence shown here is derived from an EMBL/GenBank/DDBJ whole genome shotgun (WGS) entry which is preliminary data.</text>
</comment>
<dbReference type="PROSITE" id="PS00018">
    <property type="entry name" value="EF_HAND_1"/>
    <property type="match status" value="1"/>
</dbReference>
<reference evidence="3" key="1">
    <citation type="submission" date="2022-06" db="EMBL/GenBank/DDBJ databases">
        <title>WGS of actinobacteria.</title>
        <authorList>
            <person name="Thawai C."/>
        </authorList>
    </citation>
    <scope>NUCLEOTIDE SEQUENCE</scope>
    <source>
        <strain evidence="3">AA8</strain>
    </source>
</reference>
<dbReference type="GO" id="GO:0043190">
    <property type="term" value="C:ATP-binding cassette (ABC) transporter complex"/>
    <property type="evidence" value="ECO:0007669"/>
    <property type="project" value="InterPro"/>
</dbReference>
<protein>
    <submittedName>
        <fullName evidence="3">ABC transporter family substrate-binding protein</fullName>
    </submittedName>
</protein>
<feature type="region of interest" description="Disordered" evidence="1">
    <location>
        <begin position="307"/>
        <end position="330"/>
    </location>
</feature>
<dbReference type="Pfam" id="PF00496">
    <property type="entry name" value="SBP_bac_5"/>
    <property type="match status" value="1"/>
</dbReference>
<dbReference type="Gene3D" id="3.90.76.10">
    <property type="entry name" value="Dipeptide-binding Protein, Domain 1"/>
    <property type="match status" value="1"/>
</dbReference>
<dbReference type="SUPFAM" id="SSF53850">
    <property type="entry name" value="Periplasmic binding protein-like II"/>
    <property type="match status" value="1"/>
</dbReference>
<dbReference type="GO" id="GO:0042597">
    <property type="term" value="C:periplasmic space"/>
    <property type="evidence" value="ECO:0007669"/>
    <property type="project" value="UniProtKB-ARBA"/>
</dbReference>
<feature type="compositionally biased region" description="Basic and acidic residues" evidence="1">
    <location>
        <begin position="498"/>
        <end position="508"/>
    </location>
</feature>
<dbReference type="AlphaFoldDB" id="A0A9X2LFR5"/>
<dbReference type="CDD" id="cd08501">
    <property type="entry name" value="PBP2_Lpqw"/>
    <property type="match status" value="1"/>
</dbReference>
<dbReference type="GO" id="GO:1904680">
    <property type="term" value="F:peptide transmembrane transporter activity"/>
    <property type="evidence" value="ECO:0007669"/>
    <property type="project" value="TreeGrafter"/>
</dbReference>
<gene>
    <name evidence="3" type="ORF">NQU55_10625</name>
</gene>
<evidence type="ECO:0000313" key="3">
    <source>
        <dbReference type="EMBL" id="MCQ8770231.1"/>
    </source>
</evidence>
<dbReference type="PANTHER" id="PTHR30290:SF65">
    <property type="entry name" value="MONOACYL PHOSPHATIDYLINOSITOL TETRAMANNOSIDE-BINDING PROTEIN LPQW-RELATED"/>
    <property type="match status" value="1"/>
</dbReference>